<dbReference type="Proteomes" id="UP001501920">
    <property type="component" value="Chromosome 2"/>
</dbReference>
<dbReference type="PANTHER" id="PTHR31025:SF19">
    <property type="entry name" value="SI:CH73-42K18.1-RELATED"/>
    <property type="match status" value="1"/>
</dbReference>
<keyword evidence="3" id="KW-1185">Reference proteome</keyword>
<evidence type="ECO:0008006" key="4">
    <source>
        <dbReference type="Google" id="ProtNLM"/>
    </source>
</evidence>
<accession>A0AAR2JB58</accession>
<proteinExistence type="predicted"/>
<dbReference type="AlphaFoldDB" id="A0AAR2JB58"/>
<evidence type="ECO:0000313" key="2">
    <source>
        <dbReference type="Ensembl" id="ENSPNAP00000047567.1"/>
    </source>
</evidence>
<dbReference type="GeneTree" id="ENSGT00950000182912"/>
<reference evidence="2 3" key="1">
    <citation type="submission" date="2020-10" db="EMBL/GenBank/DDBJ databases">
        <title>Pygocentrus nattereri (red-bellied piranha) genome, fPygNat1, primary haplotype.</title>
        <authorList>
            <person name="Myers G."/>
            <person name="Meyer A."/>
            <person name="Karagic N."/>
            <person name="Pippel M."/>
            <person name="Winkler S."/>
            <person name="Tracey A."/>
            <person name="Wood J."/>
            <person name="Formenti G."/>
            <person name="Howe K."/>
            <person name="Fedrigo O."/>
            <person name="Jarvis E.D."/>
        </authorList>
    </citation>
    <scope>NUCLEOTIDE SEQUENCE [LARGE SCALE GENOMIC DNA]</scope>
</reference>
<name>A0AAR2JB58_PYGNA</name>
<reference evidence="2" key="2">
    <citation type="submission" date="2025-08" db="UniProtKB">
        <authorList>
            <consortium name="Ensembl"/>
        </authorList>
    </citation>
    <scope>IDENTIFICATION</scope>
</reference>
<sequence>MYIKDSLGLEYDFNLQFRDPEFDNELCNLTDLSELPEKPTVKIIPLLHLVSLPSTALHFVDRSKEAMTLRQGNLTYLKEGTYLKVSKELKHDILHRLAETIYSFKAYPTTHDLNALARALIAAHPCLQEPASPSGCCGWKNSLKDKMGNYRSKMRALGHEDVKVSAGKRGRNTPNGEPPHKNIKKPKKGEINYLPNIPGGHNNTSLEDARKQLVDEMKKKNPDGTLINQKMDVTLSLQRKEVVQDKPPVIQMLQRWPALFVENQVYQKFNRVVGKNLKQEFYDSLDRHCPALVDVMKSKRGLKGQLLDALLRQAQTSDIVDIRCLVLRGLAVLLDDNPSEFFKDCFVSHTTWLPLYLGYRVTTPTRQSSEPKLNTGQISFFFEATCYPKCFGFIEHIRVYSVELRCVFCSV</sequence>
<protein>
    <recommendedName>
        <fullName evidence="4">Sterile alpha motif domain-containing 3-like</fullName>
    </recommendedName>
</protein>
<organism evidence="2 3">
    <name type="scientific">Pygocentrus nattereri</name>
    <name type="common">Red-bellied piranha</name>
    <dbReference type="NCBI Taxonomy" id="42514"/>
    <lineage>
        <taxon>Eukaryota</taxon>
        <taxon>Metazoa</taxon>
        <taxon>Chordata</taxon>
        <taxon>Craniata</taxon>
        <taxon>Vertebrata</taxon>
        <taxon>Euteleostomi</taxon>
        <taxon>Actinopterygii</taxon>
        <taxon>Neopterygii</taxon>
        <taxon>Teleostei</taxon>
        <taxon>Ostariophysi</taxon>
        <taxon>Characiformes</taxon>
        <taxon>Characoidei</taxon>
        <taxon>Pygocentrus</taxon>
    </lineage>
</organism>
<evidence type="ECO:0000256" key="1">
    <source>
        <dbReference type="SAM" id="MobiDB-lite"/>
    </source>
</evidence>
<feature type="region of interest" description="Disordered" evidence="1">
    <location>
        <begin position="166"/>
        <end position="188"/>
    </location>
</feature>
<dbReference type="PANTHER" id="PTHR31025">
    <property type="entry name" value="SI:CH211-196P9.1-RELATED"/>
    <property type="match status" value="1"/>
</dbReference>
<reference evidence="2" key="3">
    <citation type="submission" date="2025-09" db="UniProtKB">
        <authorList>
            <consortium name="Ensembl"/>
        </authorList>
    </citation>
    <scope>IDENTIFICATION</scope>
</reference>
<evidence type="ECO:0000313" key="3">
    <source>
        <dbReference type="Proteomes" id="UP001501920"/>
    </source>
</evidence>
<dbReference type="Ensembl" id="ENSPNAT00000056415.1">
    <property type="protein sequence ID" value="ENSPNAP00000047567.1"/>
    <property type="gene ID" value="ENSPNAG00000037374.1"/>
</dbReference>